<protein>
    <submittedName>
        <fullName evidence="5">6-pyruvoyl tetrahydropterin synthase</fullName>
    </submittedName>
    <submittedName>
        <fullName evidence="6">6-pyruvoyltetrahydropterin/6-carboxytetrahydropterin synthase</fullName>
    </submittedName>
</protein>
<dbReference type="PANTHER" id="PTHR12589:SF7">
    <property type="entry name" value="6-PYRUVOYL TETRAHYDROBIOPTERIN SYNTHASE"/>
    <property type="match status" value="1"/>
</dbReference>
<organism evidence="6 7">
    <name type="scientific">Natronorubrum daqingense</name>
    <dbReference type="NCBI Taxonomy" id="588898"/>
    <lineage>
        <taxon>Archaea</taxon>
        <taxon>Methanobacteriati</taxon>
        <taxon>Methanobacteriota</taxon>
        <taxon>Stenosarchaea group</taxon>
        <taxon>Halobacteria</taxon>
        <taxon>Halobacteriales</taxon>
        <taxon>Natrialbaceae</taxon>
        <taxon>Natronorubrum</taxon>
    </lineage>
</organism>
<reference evidence="6 7" key="2">
    <citation type="submission" date="2017-01" db="EMBL/GenBank/DDBJ databases">
        <authorList>
            <person name="Mah S.A."/>
            <person name="Swanson W.J."/>
            <person name="Moy G.W."/>
            <person name="Vacquier V.D."/>
        </authorList>
    </citation>
    <scope>NUCLEOTIDE SEQUENCE [LARGE SCALE GENOMIC DNA]</scope>
    <source>
        <strain evidence="6 7">CGMCC 1.8909</strain>
    </source>
</reference>
<evidence type="ECO:0000313" key="7">
    <source>
        <dbReference type="Proteomes" id="UP000185687"/>
    </source>
</evidence>
<dbReference type="Proteomes" id="UP000185687">
    <property type="component" value="Unassembled WGS sequence"/>
</dbReference>
<dbReference type="Gene3D" id="3.30.479.10">
    <property type="entry name" value="6-pyruvoyl tetrahydropterin synthase/QueD"/>
    <property type="match status" value="1"/>
</dbReference>
<evidence type="ECO:0000313" key="5">
    <source>
        <dbReference type="EMBL" id="APX95807.1"/>
    </source>
</evidence>
<accession>A0A1N6Y1R0</accession>
<dbReference type="RefSeq" id="WP_076578253.1">
    <property type="nucleotide sequence ID" value="NZ_CP019327.1"/>
</dbReference>
<evidence type="ECO:0000256" key="3">
    <source>
        <dbReference type="ARBA" id="ARBA00022833"/>
    </source>
</evidence>
<dbReference type="Proteomes" id="UP000187321">
    <property type="component" value="Chromosome"/>
</dbReference>
<gene>
    <name evidence="5" type="ORF">BB347_03780</name>
    <name evidence="6" type="ORF">SAMN05421809_0283</name>
</gene>
<evidence type="ECO:0000256" key="4">
    <source>
        <dbReference type="ARBA" id="ARBA00023239"/>
    </source>
</evidence>
<keyword evidence="4" id="KW-0456">Lyase</keyword>
<dbReference type="PANTHER" id="PTHR12589">
    <property type="entry name" value="PYRUVOYL TETRAHYDROBIOPTERIN SYNTHASE"/>
    <property type="match status" value="1"/>
</dbReference>
<dbReference type="InterPro" id="IPR038418">
    <property type="entry name" value="6-PTP_synth/QueD_sf"/>
</dbReference>
<keyword evidence="3" id="KW-0862">Zinc</keyword>
<dbReference type="GO" id="GO:0046872">
    <property type="term" value="F:metal ion binding"/>
    <property type="evidence" value="ECO:0007669"/>
    <property type="project" value="UniProtKB-KW"/>
</dbReference>
<evidence type="ECO:0000256" key="2">
    <source>
        <dbReference type="ARBA" id="ARBA00022723"/>
    </source>
</evidence>
<dbReference type="InterPro" id="IPR007115">
    <property type="entry name" value="6-PTP_synth/QueD"/>
</dbReference>
<dbReference type="OrthoDB" id="6529at2157"/>
<sequence length="125" mass="14033">MYSVSVSREIIAQHYLTVPDPGPEGKLHSHRYTVEATLRGPELDERGYLVDIDRLCETMDALAAFYSDRTLNDLDAFEGANPSTERFARCFGDRLLEQLDPDGVSELRIAIDEDDVASVAHERTC</sequence>
<evidence type="ECO:0000313" key="6">
    <source>
        <dbReference type="EMBL" id="SIR08409.1"/>
    </source>
</evidence>
<keyword evidence="2" id="KW-0479">Metal-binding</keyword>
<reference evidence="5 8" key="1">
    <citation type="submission" date="2017-01" db="EMBL/GenBank/DDBJ databases">
        <title>Complete genome sequence of Haloterrigena daqingensis type strain (JX313T).</title>
        <authorList>
            <person name="Shuang W."/>
        </authorList>
    </citation>
    <scope>NUCLEOTIDE SEQUENCE [LARGE SCALE GENOMIC DNA]</scope>
    <source>
        <strain evidence="5 8">JX313</strain>
    </source>
</reference>
<proteinExistence type="predicted"/>
<dbReference type="EMBL" id="FTNP01000001">
    <property type="protein sequence ID" value="SIR08409.1"/>
    <property type="molecule type" value="Genomic_DNA"/>
</dbReference>
<evidence type="ECO:0000256" key="1">
    <source>
        <dbReference type="ARBA" id="ARBA00001947"/>
    </source>
</evidence>
<dbReference type="AlphaFoldDB" id="A0A1N6Y1R0"/>
<name>A0A1N6Y1R0_9EURY</name>
<dbReference type="GeneID" id="30955033"/>
<dbReference type="Pfam" id="PF01242">
    <property type="entry name" value="PTPS"/>
    <property type="match status" value="1"/>
</dbReference>
<dbReference type="EMBL" id="CP019327">
    <property type="protein sequence ID" value="APX95807.1"/>
    <property type="molecule type" value="Genomic_DNA"/>
</dbReference>
<dbReference type="GO" id="GO:0016829">
    <property type="term" value="F:lyase activity"/>
    <property type="evidence" value="ECO:0007669"/>
    <property type="project" value="UniProtKB-KW"/>
</dbReference>
<comment type="cofactor">
    <cofactor evidence="1">
        <name>Zn(2+)</name>
        <dbReference type="ChEBI" id="CHEBI:29105"/>
    </cofactor>
</comment>
<dbReference type="KEGG" id="hda:BB347_03780"/>
<dbReference type="SUPFAM" id="SSF55620">
    <property type="entry name" value="Tetrahydrobiopterin biosynthesis enzymes-like"/>
    <property type="match status" value="1"/>
</dbReference>
<dbReference type="STRING" id="588898.BB347_03780"/>
<keyword evidence="7" id="KW-1185">Reference proteome</keyword>
<evidence type="ECO:0000313" key="8">
    <source>
        <dbReference type="Proteomes" id="UP000187321"/>
    </source>
</evidence>